<dbReference type="AlphaFoldDB" id="A0A6A4I1A6"/>
<evidence type="ECO:0000313" key="2">
    <source>
        <dbReference type="EMBL" id="KAE9404316.1"/>
    </source>
</evidence>
<evidence type="ECO:0000256" key="1">
    <source>
        <dbReference type="SAM" id="SignalP"/>
    </source>
</evidence>
<reference evidence="2" key="1">
    <citation type="journal article" date="2019" name="Environ. Microbiol.">
        <title>Fungal ecological strategies reflected in gene transcription - a case study of two litter decomposers.</title>
        <authorList>
            <person name="Barbi F."/>
            <person name="Kohler A."/>
            <person name="Barry K."/>
            <person name="Baskaran P."/>
            <person name="Daum C."/>
            <person name="Fauchery L."/>
            <person name="Ihrmark K."/>
            <person name="Kuo A."/>
            <person name="LaButti K."/>
            <person name="Lipzen A."/>
            <person name="Morin E."/>
            <person name="Grigoriev I.V."/>
            <person name="Henrissat B."/>
            <person name="Lindahl B."/>
            <person name="Martin F."/>
        </authorList>
    </citation>
    <scope>NUCLEOTIDE SEQUENCE</scope>
    <source>
        <strain evidence="2">JB14</strain>
    </source>
</reference>
<protein>
    <recommendedName>
        <fullName evidence="4">RING-type domain-containing protein</fullName>
    </recommendedName>
</protein>
<proteinExistence type="predicted"/>
<evidence type="ECO:0008006" key="4">
    <source>
        <dbReference type="Google" id="ProtNLM"/>
    </source>
</evidence>
<keyword evidence="3" id="KW-1185">Reference proteome</keyword>
<organism evidence="2 3">
    <name type="scientific">Gymnopus androsaceus JB14</name>
    <dbReference type="NCBI Taxonomy" id="1447944"/>
    <lineage>
        <taxon>Eukaryota</taxon>
        <taxon>Fungi</taxon>
        <taxon>Dikarya</taxon>
        <taxon>Basidiomycota</taxon>
        <taxon>Agaricomycotina</taxon>
        <taxon>Agaricomycetes</taxon>
        <taxon>Agaricomycetidae</taxon>
        <taxon>Agaricales</taxon>
        <taxon>Marasmiineae</taxon>
        <taxon>Omphalotaceae</taxon>
        <taxon>Gymnopus</taxon>
    </lineage>
</organism>
<evidence type="ECO:0000313" key="3">
    <source>
        <dbReference type="Proteomes" id="UP000799118"/>
    </source>
</evidence>
<dbReference type="Proteomes" id="UP000799118">
    <property type="component" value="Unassembled WGS sequence"/>
</dbReference>
<name>A0A6A4I1A6_9AGAR</name>
<feature type="signal peptide" evidence="1">
    <location>
        <begin position="1"/>
        <end position="22"/>
    </location>
</feature>
<accession>A0A6A4I1A6</accession>
<sequence length="352" mass="38456">MICSTNLLASLFFFIGLVAVNASPISSSPHEIRTDPDIAKIGTLLGYFIPFDPGAIASLKGVLAGKQKHIMKAPTIEETELAKEAASGESLVQHQYEVVFQQPNADKLRPSMSIVVMFYCTNMEPVEKAPKYTMPENELLSLGRNLNVISFGRLIQRKGKASEYPSATTIIHSPEPGAGERILLPPYYISDQVMGLSIVIMTSVHLNFSSCASPKSSAPPPYFVQAPPSHYLCLTVVLRSKPSLTIGTSMNIEARGRPELSEDMAKCNVCKRKVYDPEGLFSYCKNSNTSHPHASCQECLKEAFEHHMDPDNPICPEPGCDQELDIENAIAYICPSSQASKSQGKKPSNAPH</sequence>
<dbReference type="EMBL" id="ML769417">
    <property type="protein sequence ID" value="KAE9404316.1"/>
    <property type="molecule type" value="Genomic_DNA"/>
</dbReference>
<keyword evidence="1" id="KW-0732">Signal</keyword>
<feature type="chain" id="PRO_5025693820" description="RING-type domain-containing protein" evidence="1">
    <location>
        <begin position="23"/>
        <end position="352"/>
    </location>
</feature>
<gene>
    <name evidence="2" type="ORF">BT96DRAFT_989380</name>
</gene>